<keyword evidence="4" id="KW-1185">Reference proteome</keyword>
<evidence type="ECO:0000256" key="2">
    <source>
        <dbReference type="SAM" id="Phobius"/>
    </source>
</evidence>
<protein>
    <submittedName>
        <fullName evidence="3">Uncharacterized protein</fullName>
    </submittedName>
</protein>
<keyword evidence="2" id="KW-1133">Transmembrane helix</keyword>
<gene>
    <name evidence="3" type="ORF">PoB_000149100</name>
</gene>
<evidence type="ECO:0000256" key="1">
    <source>
        <dbReference type="SAM" id="MobiDB-lite"/>
    </source>
</evidence>
<organism evidence="3 4">
    <name type="scientific">Plakobranchus ocellatus</name>
    <dbReference type="NCBI Taxonomy" id="259542"/>
    <lineage>
        <taxon>Eukaryota</taxon>
        <taxon>Metazoa</taxon>
        <taxon>Spiralia</taxon>
        <taxon>Lophotrochozoa</taxon>
        <taxon>Mollusca</taxon>
        <taxon>Gastropoda</taxon>
        <taxon>Heterobranchia</taxon>
        <taxon>Euthyneura</taxon>
        <taxon>Panpulmonata</taxon>
        <taxon>Sacoglossa</taxon>
        <taxon>Placobranchoidea</taxon>
        <taxon>Plakobranchidae</taxon>
        <taxon>Plakobranchus</taxon>
    </lineage>
</organism>
<keyword evidence="2" id="KW-0812">Transmembrane</keyword>
<feature type="region of interest" description="Disordered" evidence="1">
    <location>
        <begin position="1"/>
        <end position="25"/>
    </location>
</feature>
<accession>A0AAV3XW05</accession>
<comment type="caution">
    <text evidence="3">The sequence shown here is derived from an EMBL/GenBank/DDBJ whole genome shotgun (WGS) entry which is preliminary data.</text>
</comment>
<evidence type="ECO:0000313" key="3">
    <source>
        <dbReference type="EMBL" id="GFN74985.1"/>
    </source>
</evidence>
<keyword evidence="2" id="KW-0472">Membrane</keyword>
<sequence length="93" mass="11127">MRVKEQMNPSSSLIESTWRHRASRQPRSTLFNGRVPVTLQMIVLTKRLHSVRNFLYYLTLHLLWNTLLGMVLLQFKMKMYAIVHHKLERYTGN</sequence>
<dbReference type="AlphaFoldDB" id="A0AAV3XW05"/>
<feature type="transmembrane region" description="Helical" evidence="2">
    <location>
        <begin position="54"/>
        <end position="73"/>
    </location>
</feature>
<name>A0AAV3XW05_9GAST</name>
<reference evidence="3 4" key="1">
    <citation type="journal article" date="2021" name="Elife">
        <title>Chloroplast acquisition without the gene transfer in kleptoplastic sea slugs, Plakobranchus ocellatus.</title>
        <authorList>
            <person name="Maeda T."/>
            <person name="Takahashi S."/>
            <person name="Yoshida T."/>
            <person name="Shimamura S."/>
            <person name="Takaki Y."/>
            <person name="Nagai Y."/>
            <person name="Toyoda A."/>
            <person name="Suzuki Y."/>
            <person name="Arimoto A."/>
            <person name="Ishii H."/>
            <person name="Satoh N."/>
            <person name="Nishiyama T."/>
            <person name="Hasebe M."/>
            <person name="Maruyama T."/>
            <person name="Minagawa J."/>
            <person name="Obokata J."/>
            <person name="Shigenobu S."/>
        </authorList>
    </citation>
    <scope>NUCLEOTIDE SEQUENCE [LARGE SCALE GENOMIC DNA]</scope>
</reference>
<evidence type="ECO:0000313" key="4">
    <source>
        <dbReference type="Proteomes" id="UP000735302"/>
    </source>
</evidence>
<proteinExistence type="predicted"/>
<dbReference type="EMBL" id="BLXT01000198">
    <property type="protein sequence ID" value="GFN74985.1"/>
    <property type="molecule type" value="Genomic_DNA"/>
</dbReference>
<dbReference type="Proteomes" id="UP000735302">
    <property type="component" value="Unassembled WGS sequence"/>
</dbReference>